<name>A0A7S1XXM1_9STRA</name>
<feature type="compositionally biased region" description="Low complexity" evidence="1">
    <location>
        <begin position="311"/>
        <end position="322"/>
    </location>
</feature>
<evidence type="ECO:0000313" key="2">
    <source>
        <dbReference type="EMBL" id="CAD9263932.1"/>
    </source>
</evidence>
<evidence type="ECO:0008006" key="3">
    <source>
        <dbReference type="Google" id="ProtNLM"/>
    </source>
</evidence>
<feature type="compositionally biased region" description="Polar residues" evidence="1">
    <location>
        <begin position="180"/>
        <end position="194"/>
    </location>
</feature>
<feature type="compositionally biased region" description="Polar residues" evidence="1">
    <location>
        <begin position="262"/>
        <end position="277"/>
    </location>
</feature>
<organism evidence="2">
    <name type="scientific">Phaeomonas parva</name>
    <dbReference type="NCBI Taxonomy" id="124430"/>
    <lineage>
        <taxon>Eukaryota</taxon>
        <taxon>Sar</taxon>
        <taxon>Stramenopiles</taxon>
        <taxon>Ochrophyta</taxon>
        <taxon>Pinguiophyceae</taxon>
        <taxon>Pinguiochrysidales</taxon>
        <taxon>Pinguiochrysidaceae</taxon>
        <taxon>Phaeomonas</taxon>
    </lineage>
</organism>
<gene>
    <name evidence="2" type="ORF">PPAR1163_LOCUS22318</name>
</gene>
<reference evidence="2" key="1">
    <citation type="submission" date="2021-01" db="EMBL/GenBank/DDBJ databases">
        <authorList>
            <person name="Corre E."/>
            <person name="Pelletier E."/>
            <person name="Niang G."/>
            <person name="Scheremetjew M."/>
            <person name="Finn R."/>
            <person name="Kale V."/>
            <person name="Holt S."/>
            <person name="Cochrane G."/>
            <person name="Meng A."/>
            <person name="Brown T."/>
            <person name="Cohen L."/>
        </authorList>
    </citation>
    <scope>NUCLEOTIDE SEQUENCE</scope>
    <source>
        <strain evidence="2">CCMP2877</strain>
    </source>
</reference>
<protein>
    <recommendedName>
        <fullName evidence="3">SAP domain-containing protein</fullName>
    </recommendedName>
</protein>
<proteinExistence type="predicted"/>
<feature type="region of interest" description="Disordered" evidence="1">
    <location>
        <begin position="94"/>
        <end position="210"/>
    </location>
</feature>
<dbReference type="EMBL" id="HBGJ01035257">
    <property type="protein sequence ID" value="CAD9263932.1"/>
    <property type="molecule type" value="Transcribed_RNA"/>
</dbReference>
<accession>A0A7S1XXM1</accession>
<dbReference type="AlphaFoldDB" id="A0A7S1XXM1"/>
<feature type="region of interest" description="Disordered" evidence="1">
    <location>
        <begin position="226"/>
        <end position="360"/>
    </location>
</feature>
<feature type="region of interest" description="Disordered" evidence="1">
    <location>
        <begin position="399"/>
        <end position="486"/>
    </location>
</feature>
<feature type="compositionally biased region" description="Acidic residues" evidence="1">
    <location>
        <begin position="112"/>
        <end position="137"/>
    </location>
</feature>
<evidence type="ECO:0000256" key="1">
    <source>
        <dbReference type="SAM" id="MobiDB-lite"/>
    </source>
</evidence>
<feature type="compositionally biased region" description="Basic residues" evidence="1">
    <location>
        <begin position="235"/>
        <end position="248"/>
    </location>
</feature>
<feature type="compositionally biased region" description="Basic residues" evidence="1">
    <location>
        <begin position="299"/>
        <end position="310"/>
    </location>
</feature>
<sequence>MEDFSYRDLQKASKALGLGGRGKKAELYWRVASACLGKDGDERKEALAVVCAAVGGGAPVVTEGDLRDAASAFAELDDGGRAQVPAEYHAPLLNARNAEKEEVAEPAAETSPEGEDMELVMTAPEEEEEEVAETPAEEDPKPKVSFDLPPALTDPAVAAPAPAPGSSTKSPFVGGKRTRTPANTPSTALKSQPASVKRRRPAENAEEAAAATSIALIDEAVDKLQSLTSSTSKPRAVRNRGKTPRSARRVNFAKAHEKAFSAQKSIGESKYKPSSSAARALSFAPKTAKQDKAADNGAKSKKSRQPKATKKAVAVTTPAVTPGEKKGAASRPASATTQSGRRKTGTWKAPAAFKVKKSDKKPTVVQAFNLSFQKPKEAIGKEFTPYSGTIARLPAGTPASVVFDRENQAASVNRPAPRSGRRRSASAEKSGQKNKLPANAPREPVKAVRSGKKNATDRRRQLQQGNARSKRASLRDAKRAAAIAKT</sequence>
<feature type="compositionally biased region" description="Low complexity" evidence="1">
    <location>
        <begin position="149"/>
        <end position="160"/>
    </location>
</feature>